<reference evidence="9 10" key="1">
    <citation type="submission" date="2021-10" db="EMBL/GenBank/DDBJ databases">
        <title>Streptomyces sp. strain SMC 277, a novel streptomycete isolated from soil.</title>
        <authorList>
            <person name="Chanama M."/>
        </authorList>
    </citation>
    <scope>NUCLEOTIDE SEQUENCE [LARGE SCALE GENOMIC DNA]</scope>
    <source>
        <strain evidence="9 10">SMC 277</strain>
    </source>
</reference>
<evidence type="ECO:0000256" key="4">
    <source>
        <dbReference type="ARBA" id="ARBA00022723"/>
    </source>
</evidence>
<dbReference type="Pfam" id="PF00067">
    <property type="entry name" value="p450"/>
    <property type="match status" value="1"/>
</dbReference>
<dbReference type="Gene3D" id="1.10.630.10">
    <property type="entry name" value="Cytochrome P450"/>
    <property type="match status" value="1"/>
</dbReference>
<evidence type="ECO:0000256" key="7">
    <source>
        <dbReference type="ARBA" id="ARBA00023033"/>
    </source>
</evidence>
<dbReference type="InterPro" id="IPR002401">
    <property type="entry name" value="Cyt_P450_E_grp-I"/>
</dbReference>
<evidence type="ECO:0000256" key="8">
    <source>
        <dbReference type="SAM" id="MobiDB-lite"/>
    </source>
</evidence>
<dbReference type="Proteomes" id="UP001199054">
    <property type="component" value="Unassembled WGS sequence"/>
</dbReference>
<keyword evidence="3" id="KW-0349">Heme</keyword>
<keyword evidence="10" id="KW-1185">Reference proteome</keyword>
<accession>A0ABS8B772</accession>
<dbReference type="SUPFAM" id="SSF48264">
    <property type="entry name" value="Cytochrome P450"/>
    <property type="match status" value="1"/>
</dbReference>
<evidence type="ECO:0000256" key="3">
    <source>
        <dbReference type="ARBA" id="ARBA00022617"/>
    </source>
</evidence>
<evidence type="ECO:0000256" key="2">
    <source>
        <dbReference type="ARBA" id="ARBA00010617"/>
    </source>
</evidence>
<proteinExistence type="inferred from homology"/>
<name>A0ABS8B772_9ACTN</name>
<keyword evidence="4" id="KW-0479">Metal-binding</keyword>
<feature type="region of interest" description="Disordered" evidence="8">
    <location>
        <begin position="339"/>
        <end position="358"/>
    </location>
</feature>
<sequence length="413" mass="45684">MRPVIDSTVPLLLRGYAWLPAKRRRAGDDGGGLVRARLLGRPAVFLHGPAAVRFFYDEHHVRRGGALPEPVLDTLFGQGAVHTLDGDAHRIRKALFTELLMDPEAVATLTDTVVRHWREAAARWSERSRVTLFDEVAVVLATAVCAWAGLPHTGRAAARLARDCVAMVDGFATPGPRHWRARRARARQERVLARTVERARAQGARGKVLERVAGQRDADGELLDARTAAVELLNIVRPTVALAWFVTFGAHALHRHPELRDELRAAQEPSFETAFAHEVRRFYPFAPFVGGRAVTDLTWGGEPIAKDSMVLLDLYGQNHDPALWEQPYRFDPRRFLGRPPGRDELVPQGGGDARGGHRCPGEDVAVQVVGALCTELARMEFDVPQEQDLRIPLHRIPTRPRSGFVIATVPTGG</sequence>
<evidence type="ECO:0000313" key="9">
    <source>
        <dbReference type="EMBL" id="MCB5180468.1"/>
    </source>
</evidence>
<dbReference type="InterPro" id="IPR001128">
    <property type="entry name" value="Cyt_P450"/>
</dbReference>
<keyword evidence="5" id="KW-0560">Oxidoreductase</keyword>
<dbReference type="InterPro" id="IPR036396">
    <property type="entry name" value="Cyt_P450_sf"/>
</dbReference>
<comment type="cofactor">
    <cofactor evidence="1">
        <name>heme</name>
        <dbReference type="ChEBI" id="CHEBI:30413"/>
    </cofactor>
</comment>
<dbReference type="PANTHER" id="PTHR24286">
    <property type="entry name" value="CYTOCHROME P450 26"/>
    <property type="match status" value="1"/>
</dbReference>
<dbReference type="PRINTS" id="PR00463">
    <property type="entry name" value="EP450I"/>
</dbReference>
<protein>
    <submittedName>
        <fullName evidence="9">Cytochrome P450</fullName>
    </submittedName>
</protein>
<organism evidence="9 10">
    <name type="scientific">Streptomyces antimicrobicus</name>
    <dbReference type="NCBI Taxonomy" id="2883108"/>
    <lineage>
        <taxon>Bacteria</taxon>
        <taxon>Bacillati</taxon>
        <taxon>Actinomycetota</taxon>
        <taxon>Actinomycetes</taxon>
        <taxon>Kitasatosporales</taxon>
        <taxon>Streptomycetaceae</taxon>
        <taxon>Streptomyces</taxon>
    </lineage>
</organism>
<dbReference type="CDD" id="cd11067">
    <property type="entry name" value="CYP152"/>
    <property type="match status" value="1"/>
</dbReference>
<dbReference type="PANTHER" id="PTHR24286:SF24">
    <property type="entry name" value="LANOSTEROL 14-ALPHA DEMETHYLASE"/>
    <property type="match status" value="1"/>
</dbReference>
<comment type="similarity">
    <text evidence="2">Belongs to the cytochrome P450 family.</text>
</comment>
<evidence type="ECO:0000256" key="5">
    <source>
        <dbReference type="ARBA" id="ARBA00023002"/>
    </source>
</evidence>
<comment type="caution">
    <text evidence="9">The sequence shown here is derived from an EMBL/GenBank/DDBJ whole genome shotgun (WGS) entry which is preliminary data.</text>
</comment>
<keyword evidence="6" id="KW-0408">Iron</keyword>
<evidence type="ECO:0000256" key="1">
    <source>
        <dbReference type="ARBA" id="ARBA00001971"/>
    </source>
</evidence>
<keyword evidence="7" id="KW-0503">Monooxygenase</keyword>
<gene>
    <name evidence="9" type="ORF">LG632_13890</name>
</gene>
<evidence type="ECO:0000256" key="6">
    <source>
        <dbReference type="ARBA" id="ARBA00023004"/>
    </source>
</evidence>
<evidence type="ECO:0000313" key="10">
    <source>
        <dbReference type="Proteomes" id="UP001199054"/>
    </source>
</evidence>
<dbReference type="EMBL" id="JAJAUY010000044">
    <property type="protein sequence ID" value="MCB5180468.1"/>
    <property type="molecule type" value="Genomic_DNA"/>
</dbReference>